<protein>
    <submittedName>
        <fullName evidence="6">TetR/AcrR family transcriptional regulator</fullName>
    </submittedName>
</protein>
<name>A0A7D6VJN4_9NOCA</name>
<dbReference type="PANTHER" id="PTHR30055">
    <property type="entry name" value="HTH-TYPE TRANSCRIPTIONAL REGULATOR RUTR"/>
    <property type="match status" value="1"/>
</dbReference>
<proteinExistence type="predicted"/>
<dbReference type="GO" id="GO:0000976">
    <property type="term" value="F:transcription cis-regulatory region binding"/>
    <property type="evidence" value="ECO:0007669"/>
    <property type="project" value="TreeGrafter"/>
</dbReference>
<gene>
    <name evidence="6" type="ORF">H0264_19655</name>
</gene>
<dbReference type="InterPro" id="IPR041474">
    <property type="entry name" value="NicS_C"/>
</dbReference>
<dbReference type="InterPro" id="IPR023772">
    <property type="entry name" value="DNA-bd_HTH_TetR-type_CS"/>
</dbReference>
<sequence length="232" mass="25445">MAGGRLRPEGCRRDERGREIARRTGRPPQRELPLRRRAQIIEAAYEVFTAKGYASATISDVAAKAGIGQGTVYRYFGSKREIVDHVIDFGIEKIIDAVDLSTLAGDTDSAEALVDALRAIVGRLYDLVDREPQVLRLLLVEAGAIDAELAERLIGLEGFAASVLAAELARGVRAGWIRPELDPEVIAHTILTLVWPWILRELHGGGSPQAREHSTEGVLRILEKVLHMRSAS</sequence>
<keyword evidence="2 4" id="KW-0238">DNA-binding</keyword>
<dbReference type="Pfam" id="PF17938">
    <property type="entry name" value="TetR_C_29"/>
    <property type="match status" value="1"/>
</dbReference>
<keyword evidence="7" id="KW-1185">Reference proteome</keyword>
<dbReference type="KEGG" id="nhu:H0264_19655"/>
<keyword evidence="1" id="KW-0805">Transcription regulation</keyword>
<dbReference type="InterPro" id="IPR050109">
    <property type="entry name" value="HTH-type_TetR-like_transc_reg"/>
</dbReference>
<dbReference type="InterPro" id="IPR009057">
    <property type="entry name" value="Homeodomain-like_sf"/>
</dbReference>
<dbReference type="Gene3D" id="1.10.357.10">
    <property type="entry name" value="Tetracycline Repressor, domain 2"/>
    <property type="match status" value="1"/>
</dbReference>
<dbReference type="InterPro" id="IPR001647">
    <property type="entry name" value="HTH_TetR"/>
</dbReference>
<keyword evidence="3" id="KW-0804">Transcription</keyword>
<dbReference type="RefSeq" id="WP_181585677.1">
    <property type="nucleotide sequence ID" value="NZ_CP088007.1"/>
</dbReference>
<dbReference type="PROSITE" id="PS01081">
    <property type="entry name" value="HTH_TETR_1"/>
    <property type="match status" value="1"/>
</dbReference>
<organism evidence="6 7">
    <name type="scientific">Nocardia huaxiensis</name>
    <dbReference type="NCBI Taxonomy" id="2755382"/>
    <lineage>
        <taxon>Bacteria</taxon>
        <taxon>Bacillati</taxon>
        <taxon>Actinomycetota</taxon>
        <taxon>Actinomycetes</taxon>
        <taxon>Mycobacteriales</taxon>
        <taxon>Nocardiaceae</taxon>
        <taxon>Nocardia</taxon>
    </lineage>
</organism>
<dbReference type="Proteomes" id="UP000515512">
    <property type="component" value="Chromosome"/>
</dbReference>
<evidence type="ECO:0000259" key="5">
    <source>
        <dbReference type="PROSITE" id="PS50977"/>
    </source>
</evidence>
<dbReference type="GO" id="GO:0003700">
    <property type="term" value="F:DNA-binding transcription factor activity"/>
    <property type="evidence" value="ECO:0007669"/>
    <property type="project" value="TreeGrafter"/>
</dbReference>
<accession>A0A7D6VJN4</accession>
<evidence type="ECO:0000313" key="6">
    <source>
        <dbReference type="EMBL" id="QLY34517.1"/>
    </source>
</evidence>
<feature type="domain" description="HTH tetR-type" evidence="5">
    <location>
        <begin position="34"/>
        <end position="94"/>
    </location>
</feature>
<dbReference type="AlphaFoldDB" id="A0A7D6VJN4"/>
<evidence type="ECO:0000256" key="4">
    <source>
        <dbReference type="PROSITE-ProRule" id="PRU00335"/>
    </source>
</evidence>
<dbReference type="EMBL" id="CP059399">
    <property type="protein sequence ID" value="QLY34517.1"/>
    <property type="molecule type" value="Genomic_DNA"/>
</dbReference>
<feature type="DNA-binding region" description="H-T-H motif" evidence="4">
    <location>
        <begin position="57"/>
        <end position="76"/>
    </location>
</feature>
<dbReference type="Pfam" id="PF00440">
    <property type="entry name" value="TetR_N"/>
    <property type="match status" value="1"/>
</dbReference>
<dbReference type="SUPFAM" id="SSF48498">
    <property type="entry name" value="Tetracyclin repressor-like, C-terminal domain"/>
    <property type="match status" value="1"/>
</dbReference>
<evidence type="ECO:0000256" key="2">
    <source>
        <dbReference type="ARBA" id="ARBA00023125"/>
    </source>
</evidence>
<dbReference type="PROSITE" id="PS50977">
    <property type="entry name" value="HTH_TETR_2"/>
    <property type="match status" value="1"/>
</dbReference>
<dbReference type="InterPro" id="IPR036271">
    <property type="entry name" value="Tet_transcr_reg_TetR-rel_C_sf"/>
</dbReference>
<evidence type="ECO:0000313" key="7">
    <source>
        <dbReference type="Proteomes" id="UP000515512"/>
    </source>
</evidence>
<dbReference type="PRINTS" id="PR00455">
    <property type="entry name" value="HTHTETR"/>
</dbReference>
<evidence type="ECO:0000256" key="1">
    <source>
        <dbReference type="ARBA" id="ARBA00023015"/>
    </source>
</evidence>
<dbReference type="PANTHER" id="PTHR30055:SF234">
    <property type="entry name" value="HTH-TYPE TRANSCRIPTIONAL REGULATOR BETI"/>
    <property type="match status" value="1"/>
</dbReference>
<reference evidence="6 7" key="1">
    <citation type="submission" date="2020-07" db="EMBL/GenBank/DDBJ databases">
        <authorList>
            <person name="Zhuang K."/>
            <person name="Ran Y."/>
        </authorList>
    </citation>
    <scope>NUCLEOTIDE SEQUENCE [LARGE SCALE GENOMIC DNA]</scope>
    <source>
        <strain evidence="6 7">WCH-YHL-001</strain>
    </source>
</reference>
<evidence type="ECO:0000256" key="3">
    <source>
        <dbReference type="ARBA" id="ARBA00023163"/>
    </source>
</evidence>
<dbReference type="SUPFAM" id="SSF46689">
    <property type="entry name" value="Homeodomain-like"/>
    <property type="match status" value="1"/>
</dbReference>